<evidence type="ECO:0000256" key="5">
    <source>
        <dbReference type="ARBA" id="ARBA00011271"/>
    </source>
</evidence>
<evidence type="ECO:0000256" key="2">
    <source>
        <dbReference type="ARBA" id="ARBA00002695"/>
    </source>
</evidence>
<evidence type="ECO:0000256" key="9">
    <source>
        <dbReference type="ARBA" id="ARBA00023239"/>
    </source>
</evidence>
<evidence type="ECO:0000313" key="12">
    <source>
        <dbReference type="EMBL" id="SDR55461.1"/>
    </source>
</evidence>
<dbReference type="OrthoDB" id="9777465at2"/>
<evidence type="ECO:0000256" key="6">
    <source>
        <dbReference type="ARBA" id="ARBA00011998"/>
    </source>
</evidence>
<keyword evidence="7" id="KW-0432">Leucine biosynthesis</keyword>
<protein>
    <recommendedName>
        <fullName evidence="6">3-isopropylmalate dehydratase</fullName>
        <ecNumber evidence="6">4.2.1.33</ecNumber>
    </recommendedName>
</protein>
<dbReference type="InterPro" id="IPR033940">
    <property type="entry name" value="IPMI_Swivel"/>
</dbReference>
<comment type="function">
    <text evidence="2">Catalyzes the isomerization between 2-isopropylmalate and 3-isopropylmalate, via the formation of 2-isopropylmaleate.</text>
</comment>
<dbReference type="EC" id="4.2.1.33" evidence="6"/>
<keyword evidence="8" id="KW-0028">Amino-acid biosynthesis</keyword>
<sequence length="212" mass="23256">MEPFVRTTAVAAAIQRNNIDTDQIAPGLFAANTPKEKHAEALFRNMRYLTGEELNPEFVLNRSPWDKAEILVVGENFGCGSSREAAAKALRAFGIRAVIAPSFGGILFNNCFRNGIVPVVLPKEVVAHLADDADHAGDGARLTVDLEALTVTDNAGQAYAFTAPEQQRTMLLHGLDEIDFTLGMRAELEAFWSRDQQLRPWVYEPGKASDAR</sequence>
<dbReference type="NCBIfam" id="TIGR00171">
    <property type="entry name" value="leuD"/>
    <property type="match status" value="1"/>
</dbReference>
<accession>A0A1H1JZH0</accession>
<dbReference type="SUPFAM" id="SSF52016">
    <property type="entry name" value="LeuD/IlvD-like"/>
    <property type="match status" value="1"/>
</dbReference>
<evidence type="ECO:0000313" key="13">
    <source>
        <dbReference type="Proteomes" id="UP000183487"/>
    </source>
</evidence>
<dbReference type="InterPro" id="IPR004431">
    <property type="entry name" value="3-IsopropMal_deHydase_ssu"/>
</dbReference>
<keyword evidence="13" id="KW-1185">Reference proteome</keyword>
<dbReference type="InterPro" id="IPR050075">
    <property type="entry name" value="LeuD"/>
</dbReference>
<dbReference type="RefSeq" id="WP_074774783.1">
    <property type="nucleotide sequence ID" value="NZ_FNKP01000004.1"/>
</dbReference>
<evidence type="ECO:0000259" key="11">
    <source>
        <dbReference type="Pfam" id="PF00694"/>
    </source>
</evidence>
<keyword evidence="10" id="KW-0100">Branched-chain amino acid biosynthesis</keyword>
<evidence type="ECO:0000256" key="10">
    <source>
        <dbReference type="ARBA" id="ARBA00023304"/>
    </source>
</evidence>
<comment type="subunit">
    <text evidence="5">Heterodimer of LeuC and LeuD.</text>
</comment>
<dbReference type="PANTHER" id="PTHR43345">
    <property type="entry name" value="3-ISOPROPYLMALATE DEHYDRATASE SMALL SUBUNIT 2-RELATED-RELATED"/>
    <property type="match status" value="1"/>
</dbReference>
<dbReference type="InterPro" id="IPR000573">
    <property type="entry name" value="AconitaseA/IPMdHydase_ssu_swvl"/>
</dbReference>
<dbReference type="Pfam" id="PF00694">
    <property type="entry name" value="Aconitase_C"/>
    <property type="match status" value="1"/>
</dbReference>
<comment type="similarity">
    <text evidence="4">Belongs to the LeuD family. LeuD type 1 subfamily.</text>
</comment>
<organism evidence="12 13">
    <name type="scientific">Paraburkholderia fungorum</name>
    <dbReference type="NCBI Taxonomy" id="134537"/>
    <lineage>
        <taxon>Bacteria</taxon>
        <taxon>Pseudomonadati</taxon>
        <taxon>Pseudomonadota</taxon>
        <taxon>Betaproteobacteria</taxon>
        <taxon>Burkholderiales</taxon>
        <taxon>Burkholderiaceae</taxon>
        <taxon>Paraburkholderia</taxon>
    </lineage>
</organism>
<evidence type="ECO:0000256" key="3">
    <source>
        <dbReference type="ARBA" id="ARBA00004729"/>
    </source>
</evidence>
<reference evidence="13" key="1">
    <citation type="submission" date="2016-10" db="EMBL/GenBank/DDBJ databases">
        <authorList>
            <person name="Varghese N."/>
        </authorList>
    </citation>
    <scope>NUCLEOTIDE SEQUENCE [LARGE SCALE GENOMIC DNA]</scope>
    <source>
        <strain evidence="13">GAS106B</strain>
    </source>
</reference>
<dbReference type="NCBIfam" id="NF002458">
    <property type="entry name" value="PRK01641.1"/>
    <property type="match status" value="1"/>
</dbReference>
<dbReference type="GO" id="GO:0003861">
    <property type="term" value="F:3-isopropylmalate dehydratase activity"/>
    <property type="evidence" value="ECO:0007669"/>
    <property type="project" value="UniProtKB-EC"/>
</dbReference>
<evidence type="ECO:0000256" key="7">
    <source>
        <dbReference type="ARBA" id="ARBA00022430"/>
    </source>
</evidence>
<comment type="pathway">
    <text evidence="3">Amino-acid biosynthesis; L-leucine biosynthesis; L-leucine from 3-methyl-2-oxobutanoate: step 2/4.</text>
</comment>
<dbReference type="EMBL" id="FNKP01000004">
    <property type="protein sequence ID" value="SDR55461.1"/>
    <property type="molecule type" value="Genomic_DNA"/>
</dbReference>
<dbReference type="AlphaFoldDB" id="A0A1H1JZH0"/>
<dbReference type="Proteomes" id="UP000183487">
    <property type="component" value="Unassembled WGS sequence"/>
</dbReference>
<evidence type="ECO:0000256" key="1">
    <source>
        <dbReference type="ARBA" id="ARBA00000491"/>
    </source>
</evidence>
<dbReference type="PANTHER" id="PTHR43345:SF5">
    <property type="entry name" value="3-ISOPROPYLMALATE DEHYDRATASE SMALL SUBUNIT"/>
    <property type="match status" value="1"/>
</dbReference>
<dbReference type="UniPathway" id="UPA00048">
    <property type="reaction ID" value="UER00071"/>
</dbReference>
<dbReference type="GO" id="GO:0009316">
    <property type="term" value="C:3-isopropylmalate dehydratase complex"/>
    <property type="evidence" value="ECO:0007669"/>
    <property type="project" value="InterPro"/>
</dbReference>
<comment type="catalytic activity">
    <reaction evidence="1">
        <text>(2R,3S)-3-isopropylmalate = (2S)-2-isopropylmalate</text>
        <dbReference type="Rhea" id="RHEA:32287"/>
        <dbReference type="ChEBI" id="CHEBI:1178"/>
        <dbReference type="ChEBI" id="CHEBI:35121"/>
        <dbReference type="EC" id="4.2.1.33"/>
    </reaction>
</comment>
<gene>
    <name evidence="12" type="ORF">SAMN05443245_7693</name>
</gene>
<dbReference type="GO" id="GO:0009098">
    <property type="term" value="P:L-leucine biosynthetic process"/>
    <property type="evidence" value="ECO:0007669"/>
    <property type="project" value="UniProtKB-UniPathway"/>
</dbReference>
<evidence type="ECO:0000256" key="4">
    <source>
        <dbReference type="ARBA" id="ARBA00009845"/>
    </source>
</evidence>
<dbReference type="CDD" id="cd01577">
    <property type="entry name" value="IPMI_Swivel"/>
    <property type="match status" value="1"/>
</dbReference>
<name>A0A1H1JZH0_9BURK</name>
<dbReference type="InterPro" id="IPR015928">
    <property type="entry name" value="Aconitase/3IPM_dehydase_swvl"/>
</dbReference>
<keyword evidence="9" id="KW-0456">Lyase</keyword>
<proteinExistence type="inferred from homology"/>
<evidence type="ECO:0000256" key="8">
    <source>
        <dbReference type="ARBA" id="ARBA00022605"/>
    </source>
</evidence>
<dbReference type="Gene3D" id="3.20.19.10">
    <property type="entry name" value="Aconitase, domain 4"/>
    <property type="match status" value="1"/>
</dbReference>
<feature type="domain" description="Aconitase A/isopropylmalate dehydratase small subunit swivel" evidence="11">
    <location>
        <begin position="1"/>
        <end position="123"/>
    </location>
</feature>